<evidence type="ECO:0000256" key="1">
    <source>
        <dbReference type="ARBA" id="ARBA00022723"/>
    </source>
</evidence>
<keyword evidence="9" id="KW-1185">Reference proteome</keyword>
<dbReference type="CDD" id="cd12148">
    <property type="entry name" value="fungal_TF_MHR"/>
    <property type="match status" value="1"/>
</dbReference>
<dbReference type="InterPro" id="IPR050797">
    <property type="entry name" value="Carb_Metab_Trans_Reg"/>
</dbReference>
<evidence type="ECO:0000256" key="5">
    <source>
        <dbReference type="ARBA" id="ARBA00023242"/>
    </source>
</evidence>
<dbReference type="PROSITE" id="PS00463">
    <property type="entry name" value="ZN2_CY6_FUNGAL_1"/>
    <property type="match status" value="1"/>
</dbReference>
<dbReference type="GO" id="GO:0000981">
    <property type="term" value="F:DNA-binding transcription factor activity, RNA polymerase II-specific"/>
    <property type="evidence" value="ECO:0007669"/>
    <property type="project" value="InterPro"/>
</dbReference>
<evidence type="ECO:0000256" key="4">
    <source>
        <dbReference type="ARBA" id="ARBA00023163"/>
    </source>
</evidence>
<dbReference type="SMART" id="SM00066">
    <property type="entry name" value="GAL4"/>
    <property type="match status" value="1"/>
</dbReference>
<proteinExistence type="predicted"/>
<keyword evidence="5" id="KW-0539">Nucleus</keyword>
<dbReference type="CDD" id="cd00067">
    <property type="entry name" value="GAL4"/>
    <property type="match status" value="1"/>
</dbReference>
<dbReference type="GO" id="GO:0003677">
    <property type="term" value="F:DNA binding"/>
    <property type="evidence" value="ECO:0007669"/>
    <property type="project" value="UniProtKB-KW"/>
</dbReference>
<dbReference type="Pfam" id="PF00172">
    <property type="entry name" value="Zn_clus"/>
    <property type="match status" value="1"/>
</dbReference>
<keyword evidence="4" id="KW-0804">Transcription</keyword>
<evidence type="ECO:0000313" key="9">
    <source>
        <dbReference type="Proteomes" id="UP000193986"/>
    </source>
</evidence>
<keyword evidence="2" id="KW-0805">Transcription regulation</keyword>
<protein>
    <recommendedName>
        <fullName evidence="7">Zn(2)-C6 fungal-type domain-containing protein</fullName>
    </recommendedName>
</protein>
<dbReference type="Proteomes" id="UP000193986">
    <property type="component" value="Unassembled WGS sequence"/>
</dbReference>
<dbReference type="SUPFAM" id="SSF57701">
    <property type="entry name" value="Zn2/Cys6 DNA-binding domain"/>
    <property type="match status" value="1"/>
</dbReference>
<dbReference type="InterPro" id="IPR001138">
    <property type="entry name" value="Zn2Cys6_DnaBD"/>
</dbReference>
<name>A0A1Y2AY34_9TREE</name>
<dbReference type="InParanoid" id="A0A1Y2AY34"/>
<feature type="compositionally biased region" description="Polar residues" evidence="6">
    <location>
        <begin position="103"/>
        <end position="113"/>
    </location>
</feature>
<organism evidence="8 9">
    <name type="scientific">Naematelia encephala</name>
    <dbReference type="NCBI Taxonomy" id="71784"/>
    <lineage>
        <taxon>Eukaryota</taxon>
        <taxon>Fungi</taxon>
        <taxon>Dikarya</taxon>
        <taxon>Basidiomycota</taxon>
        <taxon>Agaricomycotina</taxon>
        <taxon>Tremellomycetes</taxon>
        <taxon>Tremellales</taxon>
        <taxon>Naemateliaceae</taxon>
        <taxon>Naematelia</taxon>
    </lineage>
</organism>
<dbReference type="OrthoDB" id="2574141at2759"/>
<feature type="compositionally biased region" description="Polar residues" evidence="6">
    <location>
        <begin position="9"/>
        <end position="28"/>
    </location>
</feature>
<dbReference type="PROSITE" id="PS50048">
    <property type="entry name" value="ZN2_CY6_FUNGAL_2"/>
    <property type="match status" value="1"/>
</dbReference>
<sequence length="729" mass="79236">MVTFLENESGPSRQYINADSSPAESSGTRGEKRRSDASRAKNLHACDRCRTKKTRCEPPVNASTENCQPCTVAGATCTFEIPLTVSRTKRVRRARATEDSDFTAPQASDSIVSPSGRGSALQSPSGGVSHRASPARIPMDSGTVRIPIDRVTSTPAIKKLSIRREGPTSLSYILHSAPTVPLSSLAPFASSHGYTIRSQSQGEGFIECSTDARMIAIQDPDEPILTALRSSSWGEVVSRLVERFLVDIAPLLPIVTREQVPSAGPTLLHAMAAVASSRRNCPREIFDTLRFILRRDLAEQDTLSDPTRENVQILLVSCLVDDLAVQAGTAAPLSVLRARLNSAIRMAQDLGMDDPALDSPSAKEDNIIWTCAGILDRWNATRMGARPILPWTARSPSLTSNDGPEFLVYLASLTQILARVLHLVYGPTGIQHTKDADLVDLSDVLDQWKRDLPPNLCFSDVWFGLPAGLLHLLHTTIMILLYRPFMRWSFICPDHLTLDLDLARWSILYPAARLAVDWASNQEDLMDLMPVVPYALGVCSFLLYHSFARRRDWDGVVGLEKLKGAVERWQGPVSHRHLSVHLSQLDVIPFLYSLSQSANSSSTSFDFAARGLNPTPGILNRLPETSIAGVTYLRDSSLPSGGILVATQKAAREIRDLPPGTVVIGGYPPDLQQPPAIQPTIPNANVTGLSNTGVSLDGGQLLMSTPDWEAAVAAFGDFAAFDGVSQPSM</sequence>
<reference evidence="8 9" key="1">
    <citation type="submission" date="2016-07" db="EMBL/GenBank/DDBJ databases">
        <title>Pervasive Adenine N6-methylation of Active Genes in Fungi.</title>
        <authorList>
            <consortium name="DOE Joint Genome Institute"/>
            <person name="Mondo S.J."/>
            <person name="Dannebaum R.O."/>
            <person name="Kuo R.C."/>
            <person name="Labutti K."/>
            <person name="Haridas S."/>
            <person name="Kuo A."/>
            <person name="Salamov A."/>
            <person name="Ahrendt S.R."/>
            <person name="Lipzen A."/>
            <person name="Sullivan W."/>
            <person name="Andreopoulos W.B."/>
            <person name="Clum A."/>
            <person name="Lindquist E."/>
            <person name="Daum C."/>
            <person name="Ramamoorthy G.K."/>
            <person name="Gryganskyi A."/>
            <person name="Culley D."/>
            <person name="Magnuson J.K."/>
            <person name="James T.Y."/>
            <person name="O'Malley M.A."/>
            <person name="Stajich J.E."/>
            <person name="Spatafora J.W."/>
            <person name="Visel A."/>
            <person name="Grigoriev I.V."/>
        </authorList>
    </citation>
    <scope>NUCLEOTIDE SEQUENCE [LARGE SCALE GENOMIC DNA]</scope>
    <source>
        <strain evidence="8 9">68-887.2</strain>
    </source>
</reference>
<evidence type="ECO:0000256" key="2">
    <source>
        <dbReference type="ARBA" id="ARBA00023015"/>
    </source>
</evidence>
<evidence type="ECO:0000259" key="7">
    <source>
        <dbReference type="PROSITE" id="PS50048"/>
    </source>
</evidence>
<dbReference type="GO" id="GO:0008270">
    <property type="term" value="F:zinc ion binding"/>
    <property type="evidence" value="ECO:0007669"/>
    <property type="project" value="InterPro"/>
</dbReference>
<keyword evidence="3" id="KW-0238">DNA-binding</keyword>
<dbReference type="PANTHER" id="PTHR31668">
    <property type="entry name" value="GLUCOSE TRANSPORT TRANSCRIPTION REGULATOR RGT1-RELATED-RELATED"/>
    <property type="match status" value="1"/>
</dbReference>
<evidence type="ECO:0000256" key="3">
    <source>
        <dbReference type="ARBA" id="ARBA00023125"/>
    </source>
</evidence>
<keyword evidence="1" id="KW-0479">Metal-binding</keyword>
<dbReference type="Gene3D" id="4.10.240.10">
    <property type="entry name" value="Zn(2)-C6 fungal-type DNA-binding domain"/>
    <property type="match status" value="1"/>
</dbReference>
<dbReference type="InterPro" id="IPR036864">
    <property type="entry name" value="Zn2-C6_fun-type_DNA-bd_sf"/>
</dbReference>
<comment type="caution">
    <text evidence="8">The sequence shown here is derived from an EMBL/GenBank/DDBJ whole genome shotgun (WGS) entry which is preliminary data.</text>
</comment>
<feature type="domain" description="Zn(2)-C6 fungal-type" evidence="7">
    <location>
        <begin position="45"/>
        <end position="79"/>
    </location>
</feature>
<dbReference type="PANTHER" id="PTHR31668:SF26">
    <property type="entry name" value="GLUCOSE TRANSPORT TRANSCRIPTION REGULATOR RGT1-RELATED"/>
    <property type="match status" value="1"/>
</dbReference>
<dbReference type="AlphaFoldDB" id="A0A1Y2AY34"/>
<feature type="region of interest" description="Disordered" evidence="6">
    <location>
        <begin position="88"/>
        <end position="140"/>
    </location>
</feature>
<dbReference type="EMBL" id="MCFC01000038">
    <property type="protein sequence ID" value="ORY27489.1"/>
    <property type="molecule type" value="Genomic_DNA"/>
</dbReference>
<gene>
    <name evidence="8" type="ORF">BCR39DRAFT_538261</name>
</gene>
<feature type="compositionally biased region" description="Basic and acidic residues" evidence="6">
    <location>
        <begin position="29"/>
        <end position="41"/>
    </location>
</feature>
<feature type="region of interest" description="Disordered" evidence="6">
    <location>
        <begin position="1"/>
        <end position="41"/>
    </location>
</feature>
<evidence type="ECO:0000256" key="6">
    <source>
        <dbReference type="SAM" id="MobiDB-lite"/>
    </source>
</evidence>
<evidence type="ECO:0000313" key="8">
    <source>
        <dbReference type="EMBL" id="ORY27489.1"/>
    </source>
</evidence>
<accession>A0A1Y2AY34</accession>